<organism evidence="4 5">
    <name type="scientific">Deinococcus geothermalis (strain DSM 11300 / CIP 105573 / AG-3a)</name>
    <dbReference type="NCBI Taxonomy" id="319795"/>
    <lineage>
        <taxon>Bacteria</taxon>
        <taxon>Thermotogati</taxon>
        <taxon>Deinococcota</taxon>
        <taxon>Deinococci</taxon>
        <taxon>Deinococcales</taxon>
        <taxon>Deinococcaceae</taxon>
        <taxon>Deinococcus</taxon>
    </lineage>
</organism>
<dbReference type="EMBL" id="CP000359">
    <property type="protein sequence ID" value="ABF46305.1"/>
    <property type="molecule type" value="Genomic_DNA"/>
</dbReference>
<dbReference type="CDD" id="cd04301">
    <property type="entry name" value="NAT_SF"/>
    <property type="match status" value="1"/>
</dbReference>
<keyword evidence="5" id="KW-1185">Reference proteome</keyword>
<evidence type="ECO:0000313" key="4">
    <source>
        <dbReference type="EMBL" id="ABF46305.1"/>
    </source>
</evidence>
<evidence type="ECO:0000256" key="2">
    <source>
        <dbReference type="ARBA" id="ARBA00023315"/>
    </source>
</evidence>
<dbReference type="InterPro" id="IPR050832">
    <property type="entry name" value="Bact_Acetyltransf"/>
</dbReference>
<keyword evidence="2" id="KW-0012">Acyltransferase</keyword>
<dbReference type="InterPro" id="IPR016181">
    <property type="entry name" value="Acyl_CoA_acyltransferase"/>
</dbReference>
<dbReference type="GO" id="GO:0016747">
    <property type="term" value="F:acyltransferase activity, transferring groups other than amino-acyl groups"/>
    <property type="evidence" value="ECO:0007669"/>
    <property type="project" value="InterPro"/>
</dbReference>
<dbReference type="PANTHER" id="PTHR43877">
    <property type="entry name" value="AMINOALKYLPHOSPHONATE N-ACETYLTRANSFERASE-RELATED-RELATED"/>
    <property type="match status" value="1"/>
</dbReference>
<keyword evidence="1" id="KW-0808">Transferase</keyword>
<dbReference type="Proteomes" id="UP000002431">
    <property type="component" value="Chromosome"/>
</dbReference>
<name>Q1IWS9_DEIGD</name>
<dbReference type="AlphaFoldDB" id="Q1IWS9"/>
<dbReference type="InterPro" id="IPR000182">
    <property type="entry name" value="GNAT_dom"/>
</dbReference>
<dbReference type="PROSITE" id="PS51186">
    <property type="entry name" value="GNAT"/>
    <property type="match status" value="1"/>
</dbReference>
<accession>Q1IWS9</accession>
<reference evidence="4" key="1">
    <citation type="submission" date="2006-04" db="EMBL/GenBank/DDBJ databases">
        <title>Complete sequence of chromosome of Deinococcus geothermalis DSM 11300.</title>
        <authorList>
            <consortium name="US DOE Joint Genome Institute"/>
            <person name="Copeland A."/>
            <person name="Lucas S."/>
            <person name="Lapidus A."/>
            <person name="Barry K."/>
            <person name="Detter J.C."/>
            <person name="Glavina del Rio T."/>
            <person name="Hammon N."/>
            <person name="Israni S."/>
            <person name="Dalin E."/>
            <person name="Tice H."/>
            <person name="Pitluck S."/>
            <person name="Brettin T."/>
            <person name="Bruce D."/>
            <person name="Han C."/>
            <person name="Tapia R."/>
            <person name="Saunders E."/>
            <person name="Gilna P."/>
            <person name="Schmutz J."/>
            <person name="Larimer F."/>
            <person name="Land M."/>
            <person name="Hauser L."/>
            <person name="Kyrpides N."/>
            <person name="Kim E."/>
            <person name="Daly M.J."/>
            <person name="Fredrickson J.K."/>
            <person name="Makarova K.S."/>
            <person name="Gaidamakova E.K."/>
            <person name="Zhai M."/>
            <person name="Richardson P."/>
        </authorList>
    </citation>
    <scope>NUCLEOTIDE SEQUENCE</scope>
    <source>
        <strain evidence="4">DSM 11300</strain>
    </source>
</reference>
<protein>
    <submittedName>
        <fullName evidence="4">GCN5-related N-acetyltransferase</fullName>
    </submittedName>
</protein>
<evidence type="ECO:0000256" key="1">
    <source>
        <dbReference type="ARBA" id="ARBA00022679"/>
    </source>
</evidence>
<dbReference type="STRING" id="319795.Dgeo_2011"/>
<sequence length="159" mass="17879">MTGGMTERDVGAALLQVRRFRAEDFPTYRAWYADAVLDRQLGPLDDEWLEHVLADTEGEQWVGVAAGVLVAVLGLVPDAEHDTWVITDIAVDPARRGQGWGRRIVQAVLALPALPPRHRWRAFVADDNPQAQGFFEALGWQRLCAPTADDPFWTYGWQR</sequence>
<dbReference type="HOGENOM" id="CLU_142837_0_0_0"/>
<evidence type="ECO:0000313" key="5">
    <source>
        <dbReference type="Proteomes" id="UP000002431"/>
    </source>
</evidence>
<evidence type="ECO:0000259" key="3">
    <source>
        <dbReference type="PROSITE" id="PS51186"/>
    </source>
</evidence>
<gene>
    <name evidence="4" type="ordered locus">Dgeo_2011</name>
</gene>
<dbReference type="eggNOG" id="ENOG503326K">
    <property type="taxonomic scope" value="Bacteria"/>
</dbReference>
<dbReference type="Gene3D" id="3.40.630.30">
    <property type="match status" value="1"/>
</dbReference>
<dbReference type="KEGG" id="dge:Dgeo_2011"/>
<proteinExistence type="predicted"/>
<dbReference type="Pfam" id="PF00583">
    <property type="entry name" value="Acetyltransf_1"/>
    <property type="match status" value="1"/>
</dbReference>
<feature type="domain" description="N-acetyltransferase" evidence="3">
    <location>
        <begin position="15"/>
        <end position="159"/>
    </location>
</feature>
<dbReference type="SUPFAM" id="SSF55729">
    <property type="entry name" value="Acyl-CoA N-acyltransferases (Nat)"/>
    <property type="match status" value="1"/>
</dbReference>